<evidence type="ECO:0008006" key="3">
    <source>
        <dbReference type="Google" id="ProtNLM"/>
    </source>
</evidence>
<dbReference type="InterPro" id="IPR054058">
    <property type="entry name" value="HTH_67"/>
</dbReference>
<organism evidence="1 2">
    <name type="scientific">Williamsia serinedens</name>
    <dbReference type="NCBI Taxonomy" id="391736"/>
    <lineage>
        <taxon>Bacteria</taxon>
        <taxon>Bacillati</taxon>
        <taxon>Actinomycetota</taxon>
        <taxon>Actinomycetes</taxon>
        <taxon>Mycobacteriales</taxon>
        <taxon>Nocardiaceae</taxon>
        <taxon>Williamsia</taxon>
    </lineage>
</organism>
<accession>A0ABT1H3Q9</accession>
<evidence type="ECO:0000313" key="2">
    <source>
        <dbReference type="Proteomes" id="UP001205740"/>
    </source>
</evidence>
<sequence>MTAPRHDEAQRARARTAYQTLEPLNVLAYFHPGTAQAQTDTGLDPYAWYVGARGAPLGDCVGSVVSAAFFNFNPAMVEPGWAAARRVGLDVVHARREQMLAEALAEIWGDAAASDDVRQLADRLLDVAASVPMAGRTLASAWAECTPPDDPAVRLWHAVSVLREWRGDGHVAALTAAGFDRLEAVVFHEATHPDPSLRKRGLGKRVSQLTRAWSDEDWEAAKSALIARGVLRETGADEPDALSDEGGRLYDELEVITDDAAAAAWVGVDDFDDLIGRIRPYIKQILDAGVLPGTKKK</sequence>
<dbReference type="NCBIfam" id="NF047719">
    <property type="entry name" value="SCO6745_fam_HTH"/>
    <property type="match status" value="1"/>
</dbReference>
<proteinExistence type="predicted"/>
<gene>
    <name evidence="1" type="ORF">LX12_002803</name>
</gene>
<dbReference type="Pfam" id="PF21863">
    <property type="entry name" value="HTH_67"/>
    <property type="match status" value="1"/>
</dbReference>
<keyword evidence="2" id="KW-1185">Reference proteome</keyword>
<name>A0ABT1H3Q9_9NOCA</name>
<comment type="caution">
    <text evidence="1">The sequence shown here is derived from an EMBL/GenBank/DDBJ whole genome shotgun (WGS) entry which is preliminary data.</text>
</comment>
<dbReference type="EMBL" id="JAMTCG010000005">
    <property type="protein sequence ID" value="MCP2161604.1"/>
    <property type="molecule type" value="Genomic_DNA"/>
</dbReference>
<dbReference type="RefSeq" id="WP_253655199.1">
    <property type="nucleotide sequence ID" value="NZ_BAAAOE010000001.1"/>
</dbReference>
<dbReference type="Proteomes" id="UP001205740">
    <property type="component" value="Unassembled WGS sequence"/>
</dbReference>
<evidence type="ECO:0000313" key="1">
    <source>
        <dbReference type="EMBL" id="MCP2161604.1"/>
    </source>
</evidence>
<reference evidence="1 2" key="1">
    <citation type="submission" date="2022-06" db="EMBL/GenBank/DDBJ databases">
        <title>Genomic Encyclopedia of Archaeal and Bacterial Type Strains, Phase II (KMG-II): from individual species to whole genera.</title>
        <authorList>
            <person name="Goeker M."/>
        </authorList>
    </citation>
    <scope>NUCLEOTIDE SEQUENCE [LARGE SCALE GENOMIC DNA]</scope>
    <source>
        <strain evidence="1 2">DSM 45037</strain>
    </source>
</reference>
<protein>
    <recommendedName>
        <fullName evidence="3">N-acetyltransferase domain-containing protein</fullName>
    </recommendedName>
</protein>